<dbReference type="Proteomes" id="UP000751190">
    <property type="component" value="Unassembled WGS sequence"/>
</dbReference>
<proteinExistence type="predicted"/>
<organism evidence="2 3">
    <name type="scientific">Diacronema lutheri</name>
    <name type="common">Unicellular marine alga</name>
    <name type="synonym">Monochrysis lutheri</name>
    <dbReference type="NCBI Taxonomy" id="2081491"/>
    <lineage>
        <taxon>Eukaryota</taxon>
        <taxon>Haptista</taxon>
        <taxon>Haptophyta</taxon>
        <taxon>Pavlovophyceae</taxon>
        <taxon>Pavlovales</taxon>
        <taxon>Pavlovaceae</taxon>
        <taxon>Diacronema</taxon>
    </lineage>
</organism>
<feature type="compositionally biased region" description="Low complexity" evidence="1">
    <location>
        <begin position="272"/>
        <end position="282"/>
    </location>
</feature>
<feature type="region of interest" description="Disordered" evidence="1">
    <location>
        <begin position="254"/>
        <end position="282"/>
    </location>
</feature>
<evidence type="ECO:0000313" key="3">
    <source>
        <dbReference type="Proteomes" id="UP000751190"/>
    </source>
</evidence>
<accession>A0A8J6C771</accession>
<keyword evidence="3" id="KW-1185">Reference proteome</keyword>
<evidence type="ECO:0000313" key="2">
    <source>
        <dbReference type="EMBL" id="KAG8457403.1"/>
    </source>
</evidence>
<dbReference type="EMBL" id="JAGTXO010000071">
    <property type="protein sequence ID" value="KAG8457403.1"/>
    <property type="molecule type" value="Genomic_DNA"/>
</dbReference>
<evidence type="ECO:0000256" key="1">
    <source>
        <dbReference type="SAM" id="MobiDB-lite"/>
    </source>
</evidence>
<protein>
    <recommendedName>
        <fullName evidence="4">Plastid lipid-associated protein/fibrillin conserved domain-containing protein</fullName>
    </recommendedName>
</protein>
<reference evidence="2" key="1">
    <citation type="submission" date="2021-05" db="EMBL/GenBank/DDBJ databases">
        <title>The genome of the haptophyte Pavlova lutheri (Diacronema luteri, Pavlovales) - a model for lipid biosynthesis in eukaryotic algae.</title>
        <authorList>
            <person name="Hulatt C.J."/>
            <person name="Posewitz M.C."/>
        </authorList>
    </citation>
    <scope>NUCLEOTIDE SEQUENCE</scope>
    <source>
        <strain evidence="2">NIVA-4/92</strain>
    </source>
</reference>
<evidence type="ECO:0008006" key="4">
    <source>
        <dbReference type="Google" id="ProtNLM"/>
    </source>
</evidence>
<sequence length="282" mass="28451">MRSASLRTRCLVLAALGPARQPPPRSAASASVAQSLLAPAPAVDAARRLAAADTPADHGACAAVLDALEGLNRRPVTAAFLELGLSGSWELARYVPAVPVAAAPAGLDWLVDDADDGSEAEGFAVTRATSAFSGGAATGRGLVASTIEWVWERQGVRGTFSVNASYALAPSGALQLSREDASLDVCADLSADASEALLALLSASPAVPAPVFDPHMAVLEISYMDMDLMLSRCAGARHGGARTLWRRASWRPGGVAERAPDAGGGGGGGSTPGLASSAAGLQ</sequence>
<dbReference type="OrthoDB" id="5194at2759"/>
<name>A0A8J6C771_DIALT</name>
<gene>
    <name evidence="2" type="ORF">KFE25_011334</name>
</gene>
<comment type="caution">
    <text evidence="2">The sequence shown here is derived from an EMBL/GenBank/DDBJ whole genome shotgun (WGS) entry which is preliminary data.</text>
</comment>
<feature type="compositionally biased region" description="Gly residues" evidence="1">
    <location>
        <begin position="262"/>
        <end position="271"/>
    </location>
</feature>
<dbReference type="AlphaFoldDB" id="A0A8J6C771"/>